<dbReference type="EMBL" id="JAODOQ010000001">
    <property type="protein sequence ID" value="MCT8987961.1"/>
    <property type="molecule type" value="Genomic_DNA"/>
</dbReference>
<dbReference type="RefSeq" id="WP_261734155.1">
    <property type="nucleotide sequence ID" value="NZ_JAODOQ010000001.1"/>
</dbReference>
<sequence length="100" mass="11614">MSKDNQYRITVEHLDDNQQSILQLQFEFQDREDLFKLVENLKIGSGLPAAEATKLSVGLRLLGPLMMHNRKHPLFIDFMPHFKTFMQNLKTTVKNAVTNK</sequence>
<gene>
    <name evidence="1" type="ORF">N4T56_17660</name>
</gene>
<proteinExistence type="predicted"/>
<evidence type="ECO:0000313" key="1">
    <source>
        <dbReference type="EMBL" id="MCT8987961.1"/>
    </source>
</evidence>
<dbReference type="InterPro" id="IPR024476">
    <property type="entry name" value="DUF3861"/>
</dbReference>
<dbReference type="Pfam" id="PF12977">
    <property type="entry name" value="DUF3861"/>
    <property type="match status" value="1"/>
</dbReference>
<dbReference type="Proteomes" id="UP001431192">
    <property type="component" value="Unassembled WGS sequence"/>
</dbReference>
<dbReference type="Gene3D" id="3.10.20.850">
    <property type="entry name" value="Protein of unknown function DUF3861"/>
    <property type="match status" value="1"/>
</dbReference>
<reference evidence="1" key="1">
    <citation type="submission" date="2022-09" db="EMBL/GenBank/DDBJ databases">
        <title>Shewanella sp. KJ10-1 sp.nov, isolated from marine algae.</title>
        <authorList>
            <person name="Butt M."/>
            <person name="Lee J.K."/>
            <person name="Kim J.M."/>
            <person name="Choi D.G."/>
        </authorList>
    </citation>
    <scope>NUCLEOTIDE SEQUENCE</scope>
    <source>
        <strain evidence="1">KJ10-1</strain>
    </source>
</reference>
<dbReference type="InterPro" id="IPR038194">
    <property type="entry name" value="DUF3861_sf"/>
</dbReference>
<accession>A0ABT2P5L7</accession>
<organism evidence="1 2">
    <name type="scientific">Shewanella phaeophyticola</name>
    <dbReference type="NCBI Taxonomy" id="2978345"/>
    <lineage>
        <taxon>Bacteria</taxon>
        <taxon>Pseudomonadati</taxon>
        <taxon>Pseudomonadota</taxon>
        <taxon>Gammaproteobacteria</taxon>
        <taxon>Alteromonadales</taxon>
        <taxon>Shewanellaceae</taxon>
        <taxon>Shewanella</taxon>
    </lineage>
</organism>
<name>A0ABT2P5L7_9GAMM</name>
<comment type="caution">
    <text evidence="1">The sequence shown here is derived from an EMBL/GenBank/DDBJ whole genome shotgun (WGS) entry which is preliminary data.</text>
</comment>
<protein>
    <submittedName>
        <fullName evidence="1">DUF3861 domain-containing protein</fullName>
    </submittedName>
</protein>
<keyword evidence="2" id="KW-1185">Reference proteome</keyword>
<evidence type="ECO:0000313" key="2">
    <source>
        <dbReference type="Proteomes" id="UP001431192"/>
    </source>
</evidence>